<evidence type="ECO:0000256" key="3">
    <source>
        <dbReference type="ARBA" id="ARBA00023038"/>
    </source>
</evidence>
<dbReference type="PROSITE" id="PS50023">
    <property type="entry name" value="LIM_DOMAIN_2"/>
    <property type="match status" value="1"/>
</dbReference>
<accession>A0A9J7M4C8</accession>
<dbReference type="GeneID" id="118427301"/>
<dbReference type="GO" id="GO:0005911">
    <property type="term" value="C:cell-cell junction"/>
    <property type="evidence" value="ECO:0000318"/>
    <property type="project" value="GO_Central"/>
</dbReference>
<dbReference type="AlphaFoldDB" id="A0A9J7M4C8"/>
<gene>
    <name evidence="7" type="primary">LOC118427301</name>
</gene>
<keyword evidence="1 4" id="KW-0479">Metal-binding</keyword>
<reference evidence="6" key="1">
    <citation type="journal article" date="2020" name="Nat. Ecol. Evol.">
        <title>Deeply conserved synteny resolves early events in vertebrate evolution.</title>
        <authorList>
            <person name="Simakov O."/>
            <person name="Marletaz F."/>
            <person name="Yue J.X."/>
            <person name="O'Connell B."/>
            <person name="Jenkins J."/>
            <person name="Brandt A."/>
            <person name="Calef R."/>
            <person name="Tung C.H."/>
            <person name="Huang T.K."/>
            <person name="Schmutz J."/>
            <person name="Satoh N."/>
            <person name="Yu J.K."/>
            <person name="Putnam N.H."/>
            <person name="Green R.E."/>
            <person name="Rokhsar D.S."/>
        </authorList>
    </citation>
    <scope>NUCLEOTIDE SEQUENCE [LARGE SCALE GENOMIC DNA]</scope>
    <source>
        <strain evidence="6">S238N-H82</strain>
    </source>
</reference>
<evidence type="ECO:0000259" key="5">
    <source>
        <dbReference type="PROSITE" id="PS50023"/>
    </source>
</evidence>
<dbReference type="PANTHER" id="PTHR24210:SF0">
    <property type="entry name" value="LIM DOMAIN-CONTAINING PROTEIN"/>
    <property type="match status" value="1"/>
</dbReference>
<dbReference type="InterPro" id="IPR001781">
    <property type="entry name" value="Znf_LIM"/>
</dbReference>
<dbReference type="Proteomes" id="UP000001554">
    <property type="component" value="Chromosome 12"/>
</dbReference>
<dbReference type="FunFam" id="2.10.110.10:FF:000009">
    <property type="entry name" value="Paxillin isoform 1"/>
    <property type="match status" value="1"/>
</dbReference>
<dbReference type="CDD" id="cd09335">
    <property type="entry name" value="LIM5_PINCH"/>
    <property type="match status" value="1"/>
</dbReference>
<evidence type="ECO:0000313" key="6">
    <source>
        <dbReference type="Proteomes" id="UP000001554"/>
    </source>
</evidence>
<dbReference type="CDD" id="cd09334">
    <property type="entry name" value="LIM4_PINCH"/>
    <property type="match status" value="1"/>
</dbReference>
<protein>
    <submittedName>
        <fullName evidence="7">LIM and senescent cell antigen-like-containing domain protein 1</fullName>
    </submittedName>
</protein>
<dbReference type="OMA" id="DYEDMFA"/>
<dbReference type="Gene3D" id="2.10.110.10">
    <property type="entry name" value="Cysteine Rich Protein"/>
    <property type="match status" value="2"/>
</dbReference>
<dbReference type="InterPro" id="IPR017351">
    <property type="entry name" value="PINCH-1-4-like"/>
</dbReference>
<dbReference type="RefSeq" id="XP_035692905.1">
    <property type="nucleotide sequence ID" value="XM_035837012.1"/>
</dbReference>
<keyword evidence="2 4" id="KW-0862">Zinc</keyword>
<dbReference type="PROSITE" id="PS00478">
    <property type="entry name" value="LIM_DOMAIN_1"/>
    <property type="match status" value="1"/>
</dbReference>
<proteinExistence type="predicted"/>
<evidence type="ECO:0000256" key="2">
    <source>
        <dbReference type="ARBA" id="ARBA00022833"/>
    </source>
</evidence>
<dbReference type="GO" id="GO:0046872">
    <property type="term" value="F:metal ion binding"/>
    <property type="evidence" value="ECO:0007669"/>
    <property type="project" value="UniProtKB-KW"/>
</dbReference>
<reference evidence="7" key="2">
    <citation type="submission" date="2025-08" db="UniProtKB">
        <authorList>
            <consortium name="RefSeq"/>
        </authorList>
    </citation>
    <scope>IDENTIFICATION</scope>
    <source>
        <strain evidence="7">S238N-H82</strain>
        <tissue evidence="7">Testes</tissue>
    </source>
</reference>
<dbReference type="GO" id="GO:0005737">
    <property type="term" value="C:cytoplasm"/>
    <property type="evidence" value="ECO:0000318"/>
    <property type="project" value="GO_Central"/>
</dbReference>
<dbReference type="GO" id="GO:1900026">
    <property type="term" value="P:positive regulation of substrate adhesion-dependent cell spreading"/>
    <property type="evidence" value="ECO:0000318"/>
    <property type="project" value="GO_Central"/>
</dbReference>
<dbReference type="GO" id="GO:0045216">
    <property type="term" value="P:cell-cell junction organization"/>
    <property type="evidence" value="ECO:0000318"/>
    <property type="project" value="GO_Central"/>
</dbReference>
<dbReference type="Pfam" id="PF00412">
    <property type="entry name" value="LIM"/>
    <property type="match status" value="2"/>
</dbReference>
<dbReference type="GO" id="GO:0098609">
    <property type="term" value="P:cell-cell adhesion"/>
    <property type="evidence" value="ECO:0000318"/>
    <property type="project" value="GO_Central"/>
</dbReference>
<evidence type="ECO:0000313" key="7">
    <source>
        <dbReference type="RefSeq" id="XP_035692905.1"/>
    </source>
</evidence>
<organism evidence="6 7">
    <name type="scientific">Branchiostoma floridae</name>
    <name type="common">Florida lancelet</name>
    <name type="synonym">Amphioxus</name>
    <dbReference type="NCBI Taxonomy" id="7739"/>
    <lineage>
        <taxon>Eukaryota</taxon>
        <taxon>Metazoa</taxon>
        <taxon>Chordata</taxon>
        <taxon>Cephalochordata</taxon>
        <taxon>Leptocardii</taxon>
        <taxon>Amphioxiformes</taxon>
        <taxon>Branchiostomatidae</taxon>
        <taxon>Branchiostoma</taxon>
    </lineage>
</organism>
<feature type="domain" description="LIM zinc-binding" evidence="5">
    <location>
        <begin position="63"/>
        <end position="124"/>
    </location>
</feature>
<name>A0A9J7M4C8_BRAFL</name>
<evidence type="ECO:0000256" key="1">
    <source>
        <dbReference type="ARBA" id="ARBA00022723"/>
    </source>
</evidence>
<dbReference type="SMART" id="SM00132">
    <property type="entry name" value="LIM"/>
    <property type="match status" value="2"/>
</dbReference>
<evidence type="ECO:0000256" key="4">
    <source>
        <dbReference type="PROSITE-ProRule" id="PRU00125"/>
    </source>
</evidence>
<dbReference type="GO" id="GO:0005925">
    <property type="term" value="C:focal adhesion"/>
    <property type="evidence" value="ECO:0000318"/>
    <property type="project" value="GO_Central"/>
</dbReference>
<dbReference type="PANTHER" id="PTHR24210">
    <property type="entry name" value="LIM DOMAIN-CONTAINING PROTEIN"/>
    <property type="match status" value="1"/>
</dbReference>
<dbReference type="SUPFAM" id="SSF57716">
    <property type="entry name" value="Glucocorticoid receptor-like (DNA-binding domain)"/>
    <property type="match status" value="2"/>
</dbReference>
<sequence length="209" mass="24188">MLTSFSGLFYRSSYREEHGHGQRPVSPSRYPNCQICGTQLGTDAVEVNGKGYCPKCYPMVQYPVCNGCGEEITGPSVTGMNRKWHPEHFTCSVCGVPFEQLNRVYYEYNGRAYCKRHYDEMYEICYYCDRPVEGETVGAFNKFWCEDHFKCSFCDTPFSLQSKFYEVDMRPACKKCYGVVPRKKHRKTKLPAFQDTFNIWQSGSETDSP</sequence>
<dbReference type="OrthoDB" id="20689at2759"/>
<dbReference type="GO" id="GO:2001046">
    <property type="term" value="P:positive regulation of integrin-mediated signaling pathway"/>
    <property type="evidence" value="ECO:0000318"/>
    <property type="project" value="GO_Central"/>
</dbReference>
<dbReference type="KEGG" id="bfo:118427301"/>
<keyword evidence="6" id="KW-1185">Reference proteome</keyword>
<keyword evidence="3 4" id="KW-0440">LIM domain</keyword>